<evidence type="ECO:0000256" key="5">
    <source>
        <dbReference type="SAM" id="Phobius"/>
    </source>
</evidence>
<dbReference type="InterPro" id="IPR001270">
    <property type="entry name" value="ClpA/B"/>
</dbReference>
<dbReference type="PANTHER" id="PTHR11638">
    <property type="entry name" value="ATP-DEPENDENT CLP PROTEASE"/>
    <property type="match status" value="1"/>
</dbReference>
<protein>
    <recommendedName>
        <fullName evidence="6">AAA+ ATPase domain-containing protein</fullName>
    </recommendedName>
</protein>
<name>A0A2M8KR72_9BACT</name>
<feature type="domain" description="AAA+ ATPase" evidence="6">
    <location>
        <begin position="484"/>
        <end position="649"/>
    </location>
</feature>
<evidence type="ECO:0000256" key="4">
    <source>
        <dbReference type="ARBA" id="ARBA00023186"/>
    </source>
</evidence>
<dbReference type="SUPFAM" id="SSF52540">
    <property type="entry name" value="P-loop containing nucleoside triphosphate hydrolases"/>
    <property type="match status" value="2"/>
</dbReference>
<proteinExistence type="predicted"/>
<dbReference type="CDD" id="cd19499">
    <property type="entry name" value="RecA-like_ClpB_Hsp104-like"/>
    <property type="match status" value="1"/>
</dbReference>
<comment type="caution">
    <text evidence="7">The sequence shown here is derived from an EMBL/GenBank/DDBJ whole genome shotgun (WGS) entry which is preliminary data.</text>
</comment>
<keyword evidence="4" id="KW-0143">Chaperone</keyword>
<dbReference type="InterPro" id="IPR041546">
    <property type="entry name" value="ClpA/ClpB_AAA_lid"/>
</dbReference>
<dbReference type="Pfam" id="PF10431">
    <property type="entry name" value="ClpB_D2-small"/>
    <property type="match status" value="1"/>
</dbReference>
<dbReference type="Gene3D" id="3.40.50.300">
    <property type="entry name" value="P-loop containing nucleotide triphosphate hydrolases"/>
    <property type="match status" value="2"/>
</dbReference>
<dbReference type="InterPro" id="IPR019489">
    <property type="entry name" value="Clp_ATPase_C"/>
</dbReference>
<dbReference type="PANTHER" id="PTHR11638:SF18">
    <property type="entry name" value="HEAT SHOCK PROTEIN 104"/>
    <property type="match status" value="1"/>
</dbReference>
<dbReference type="AlphaFoldDB" id="A0A2M8KR72"/>
<organism evidence="7 8">
    <name type="scientific">Candidatus Roizmanbacteria bacterium CG10_big_fil_rev_8_21_14_0_10_39_6</name>
    <dbReference type="NCBI Taxonomy" id="1974853"/>
    <lineage>
        <taxon>Bacteria</taxon>
        <taxon>Candidatus Roizmaniibacteriota</taxon>
    </lineage>
</organism>
<accession>A0A2M8KR72</accession>
<keyword evidence="2" id="KW-0547">Nucleotide-binding</keyword>
<keyword evidence="5" id="KW-0812">Transmembrane</keyword>
<evidence type="ECO:0000256" key="2">
    <source>
        <dbReference type="ARBA" id="ARBA00022741"/>
    </source>
</evidence>
<dbReference type="Pfam" id="PF17871">
    <property type="entry name" value="AAA_lid_9"/>
    <property type="match status" value="1"/>
</dbReference>
<dbReference type="InterPro" id="IPR003959">
    <property type="entry name" value="ATPase_AAA_core"/>
</dbReference>
<dbReference type="GO" id="GO:0005524">
    <property type="term" value="F:ATP binding"/>
    <property type="evidence" value="ECO:0007669"/>
    <property type="project" value="UniProtKB-KW"/>
</dbReference>
<evidence type="ECO:0000313" key="7">
    <source>
        <dbReference type="EMBL" id="PJE62424.1"/>
    </source>
</evidence>
<dbReference type="PRINTS" id="PR00300">
    <property type="entry name" value="CLPPROTEASEA"/>
</dbReference>
<dbReference type="EMBL" id="PFED01000208">
    <property type="protein sequence ID" value="PJE62424.1"/>
    <property type="molecule type" value="Genomic_DNA"/>
</dbReference>
<dbReference type="SMART" id="SM00382">
    <property type="entry name" value="AAA"/>
    <property type="match status" value="2"/>
</dbReference>
<reference evidence="8" key="1">
    <citation type="submission" date="2017-09" db="EMBL/GenBank/DDBJ databases">
        <title>Depth-based differentiation of microbial function through sediment-hosted aquifers and enrichment of novel symbionts in the deep terrestrial subsurface.</title>
        <authorList>
            <person name="Probst A.J."/>
            <person name="Ladd B."/>
            <person name="Jarett J.K."/>
            <person name="Geller-Mcgrath D.E."/>
            <person name="Sieber C.M.K."/>
            <person name="Emerson J.B."/>
            <person name="Anantharaman K."/>
            <person name="Thomas B.C."/>
            <person name="Malmstrom R."/>
            <person name="Stieglmeier M."/>
            <person name="Klingl A."/>
            <person name="Woyke T."/>
            <person name="Ryan C.M."/>
            <person name="Banfield J.F."/>
        </authorList>
    </citation>
    <scope>NUCLEOTIDE SEQUENCE [LARGE SCALE GENOMIC DNA]</scope>
</reference>
<feature type="domain" description="AAA+ ATPase" evidence="6">
    <location>
        <begin position="212"/>
        <end position="347"/>
    </location>
</feature>
<keyword evidence="1" id="KW-0677">Repeat</keyword>
<dbReference type="Gene3D" id="1.10.8.60">
    <property type="match status" value="2"/>
</dbReference>
<evidence type="ECO:0000256" key="3">
    <source>
        <dbReference type="ARBA" id="ARBA00022840"/>
    </source>
</evidence>
<dbReference type="GO" id="GO:0016887">
    <property type="term" value="F:ATP hydrolysis activity"/>
    <property type="evidence" value="ECO:0007669"/>
    <property type="project" value="InterPro"/>
</dbReference>
<keyword evidence="3" id="KW-0067">ATP-binding</keyword>
<dbReference type="InterPro" id="IPR003593">
    <property type="entry name" value="AAA+_ATPase"/>
</dbReference>
<evidence type="ECO:0000259" key="6">
    <source>
        <dbReference type="SMART" id="SM00382"/>
    </source>
</evidence>
<dbReference type="InterPro" id="IPR050130">
    <property type="entry name" value="ClpA_ClpB"/>
</dbReference>
<dbReference type="Pfam" id="PF07724">
    <property type="entry name" value="AAA_2"/>
    <property type="match status" value="1"/>
</dbReference>
<evidence type="ECO:0000313" key="8">
    <source>
        <dbReference type="Proteomes" id="UP000229554"/>
    </source>
</evidence>
<dbReference type="InterPro" id="IPR027417">
    <property type="entry name" value="P-loop_NTPase"/>
</dbReference>
<dbReference type="Proteomes" id="UP000229554">
    <property type="component" value="Unassembled WGS sequence"/>
</dbReference>
<evidence type="ECO:0000256" key="1">
    <source>
        <dbReference type="ARBA" id="ARBA00022737"/>
    </source>
</evidence>
<feature type="transmembrane region" description="Helical" evidence="5">
    <location>
        <begin position="65"/>
        <end position="85"/>
    </location>
</feature>
<dbReference type="GO" id="GO:0034605">
    <property type="term" value="P:cellular response to heat"/>
    <property type="evidence" value="ECO:0007669"/>
    <property type="project" value="TreeGrafter"/>
</dbReference>
<dbReference type="GO" id="GO:0005737">
    <property type="term" value="C:cytoplasm"/>
    <property type="evidence" value="ECO:0007669"/>
    <property type="project" value="TreeGrafter"/>
</dbReference>
<sequence>MTAYLKRQLTILANLFIFIPYYCNVSNFLKTFFSPWKRIVFNKQAAGFSLSEWFERGITNLVSRCIGMAMRSFVLLFCLFLLLLLVIATPMWIFVLLFVSPFVAMYSLVFPSTKQMNRARERFIQSHGITEESVAAVGQWWERRRNLIEQKDTFSLPMLLRIPPIGRDWAYGFTPQLDDYAAELTAARAYGTQLIDRQDEITDINRELAKSYESNCVLVGEEGVGKHTIVDGFARTIYEGTTIPQLQNMRVLSLHMEKILSQSEDHVVRSQLLASLLEEAARAKNIILVIDDFHKYCSSHLNGDFSSVWEEYGKLPSVKFLGVTTPYYYEQVIARKDKIVPLFQKIAVEEVTRDKALIILEEKALLLELQYHVTVVYEALERIIERSEYYITAIPFPEKAIHVLHEAIITVKDEKKEKVLPEDIDILLSKQTHMPVGTLSNDFKQKLMHIEEILNAQIMGQKQAIHQIALGMQRAFIETNRTKPKASFLFLGSTGIGKTETAKALAGIFFEKRTNMIRFDMSFYQTPEAVSELIGSLEDHTVGLFAQTIREKPYFVLLIDEIEKAHTQIQHVLLTLLDEGYVVDGYGKRVDCKNCIVIATSNAASSKALEWANENDISDKMRAYLIEQSIFTSEFLNRFDKVLVFTPLTLESARAIGRHSLVEIVKQYKKSSHIDVSISDEELESIVKKAFNPAYGAREVIRAVSEYAAGKVAKVIL</sequence>
<keyword evidence="5" id="KW-0472">Membrane</keyword>
<keyword evidence="5" id="KW-1133">Transmembrane helix</keyword>
<gene>
    <name evidence="7" type="ORF">COU88_05065</name>
</gene>
<feature type="transmembrane region" description="Helical" evidence="5">
    <location>
        <begin position="12"/>
        <end position="33"/>
    </location>
</feature>